<dbReference type="EMBL" id="KN839848">
    <property type="protein sequence ID" value="KIJ64106.1"/>
    <property type="molecule type" value="Genomic_DNA"/>
</dbReference>
<reference evidence="5 6" key="1">
    <citation type="submission" date="2014-04" db="EMBL/GenBank/DDBJ databases">
        <title>Evolutionary Origins and Diversification of the Mycorrhizal Mutualists.</title>
        <authorList>
            <consortium name="DOE Joint Genome Institute"/>
            <consortium name="Mycorrhizal Genomics Consortium"/>
            <person name="Kohler A."/>
            <person name="Kuo A."/>
            <person name="Nagy L.G."/>
            <person name="Floudas D."/>
            <person name="Copeland A."/>
            <person name="Barry K.W."/>
            <person name="Cichocki N."/>
            <person name="Veneault-Fourrey C."/>
            <person name="LaButti K."/>
            <person name="Lindquist E.A."/>
            <person name="Lipzen A."/>
            <person name="Lundell T."/>
            <person name="Morin E."/>
            <person name="Murat C."/>
            <person name="Riley R."/>
            <person name="Ohm R."/>
            <person name="Sun H."/>
            <person name="Tunlid A."/>
            <person name="Henrissat B."/>
            <person name="Grigoriev I.V."/>
            <person name="Hibbett D.S."/>
            <person name="Martin F."/>
        </authorList>
    </citation>
    <scope>NUCLEOTIDE SEQUENCE [LARGE SCALE GENOMIC DNA]</scope>
    <source>
        <strain evidence="5 6">MD-312</strain>
    </source>
</reference>
<dbReference type="PANTHER" id="PTHR43976">
    <property type="entry name" value="SHORT CHAIN DEHYDROGENASE"/>
    <property type="match status" value="1"/>
</dbReference>
<evidence type="ECO:0000313" key="5">
    <source>
        <dbReference type="EMBL" id="KIJ64106.1"/>
    </source>
</evidence>
<organism evidence="5 6">
    <name type="scientific">Hydnomerulius pinastri MD-312</name>
    <dbReference type="NCBI Taxonomy" id="994086"/>
    <lineage>
        <taxon>Eukaryota</taxon>
        <taxon>Fungi</taxon>
        <taxon>Dikarya</taxon>
        <taxon>Basidiomycota</taxon>
        <taxon>Agaricomycotina</taxon>
        <taxon>Agaricomycetes</taxon>
        <taxon>Agaricomycetidae</taxon>
        <taxon>Boletales</taxon>
        <taxon>Boletales incertae sedis</taxon>
        <taxon>Leucogyrophana</taxon>
    </lineage>
</organism>
<evidence type="ECO:0000313" key="6">
    <source>
        <dbReference type="Proteomes" id="UP000053820"/>
    </source>
</evidence>
<keyword evidence="3" id="KW-0560">Oxidoreductase</keyword>
<dbReference type="InterPro" id="IPR020904">
    <property type="entry name" value="Sc_DH/Rdtase_CS"/>
</dbReference>
<dbReference type="InterPro" id="IPR051911">
    <property type="entry name" value="SDR_oxidoreductase"/>
</dbReference>
<dbReference type="HOGENOM" id="CLU_010194_2_9_1"/>
<name>A0A0C9WEQ0_9AGAM</name>
<dbReference type="OrthoDB" id="1274115at2759"/>
<dbReference type="Proteomes" id="UP000053820">
    <property type="component" value="Unassembled WGS sequence"/>
</dbReference>
<evidence type="ECO:0000256" key="2">
    <source>
        <dbReference type="ARBA" id="ARBA00022857"/>
    </source>
</evidence>
<evidence type="ECO:0000256" key="1">
    <source>
        <dbReference type="ARBA" id="ARBA00006484"/>
    </source>
</evidence>
<dbReference type="AlphaFoldDB" id="A0A0C9WEQ0"/>
<dbReference type="PRINTS" id="PR00080">
    <property type="entry name" value="SDRFAMILY"/>
</dbReference>
<gene>
    <name evidence="5" type="ORF">HYDPIDRAFT_40752</name>
</gene>
<evidence type="ECO:0000256" key="3">
    <source>
        <dbReference type="ARBA" id="ARBA00023002"/>
    </source>
</evidence>
<evidence type="ECO:0008006" key="7">
    <source>
        <dbReference type="Google" id="ProtNLM"/>
    </source>
</evidence>
<keyword evidence="6" id="KW-1185">Reference proteome</keyword>
<keyword evidence="2" id="KW-0521">NADP</keyword>
<comment type="similarity">
    <text evidence="1 4">Belongs to the short-chain dehydrogenases/reductases (SDR) family.</text>
</comment>
<dbReference type="InterPro" id="IPR002347">
    <property type="entry name" value="SDR_fam"/>
</dbReference>
<dbReference type="SUPFAM" id="SSF51735">
    <property type="entry name" value="NAD(P)-binding Rossmann-fold domains"/>
    <property type="match status" value="1"/>
</dbReference>
<dbReference type="PRINTS" id="PR00081">
    <property type="entry name" value="GDHRDH"/>
</dbReference>
<dbReference type="InterPro" id="IPR036291">
    <property type="entry name" value="NAD(P)-bd_dom_sf"/>
</dbReference>
<protein>
    <recommendedName>
        <fullName evidence="7">NAD(P)-binding protein</fullName>
    </recommendedName>
</protein>
<proteinExistence type="inferred from homology"/>
<dbReference type="PROSITE" id="PS00061">
    <property type="entry name" value="ADH_SHORT"/>
    <property type="match status" value="1"/>
</dbReference>
<dbReference type="PANTHER" id="PTHR43976:SF16">
    <property type="entry name" value="SHORT-CHAIN DEHYDROGENASE_REDUCTASE FAMILY PROTEIN"/>
    <property type="match status" value="1"/>
</dbReference>
<accession>A0A0C9WEQ0</accession>
<evidence type="ECO:0000256" key="4">
    <source>
        <dbReference type="RuleBase" id="RU000363"/>
    </source>
</evidence>
<dbReference type="Pfam" id="PF00106">
    <property type="entry name" value="adh_short"/>
    <property type="match status" value="1"/>
</dbReference>
<dbReference type="GO" id="GO:0016491">
    <property type="term" value="F:oxidoreductase activity"/>
    <property type="evidence" value="ECO:0007669"/>
    <property type="project" value="UniProtKB-KW"/>
</dbReference>
<sequence>MPPSEPKVWFITGAASGFGKAMVALALARGDSVVAADLRINPLDEVAARFPSDQFLVVRTDVTKPDDIKAAFTSAKNAFGRIDIVYNNAGRGVIGEVESVPEEIARAVMEVNFWGVVNVSKAAVRFFREENPKGSGGTLLQVSSMLGFEGCAALSYYSASKHAVEGYSQSLAAELLPEWNIKFVILESGWHRTDIIRETPRAPAHPAYQDPSSPAHLTRVAIDNLYNDPNIQDVDKASLAIYEFVQLEEKPLHFPLGKDTVQAVKRRIDTMKHTLEVCERFSNDLLKDRTAPASLKV</sequence>
<dbReference type="Gene3D" id="3.40.50.720">
    <property type="entry name" value="NAD(P)-binding Rossmann-like Domain"/>
    <property type="match status" value="1"/>
</dbReference>